<dbReference type="AlphaFoldDB" id="A0A6J4LM36"/>
<dbReference type="PANTHER" id="PTHR48079:SF6">
    <property type="entry name" value="NAD(P)-BINDING DOMAIN-CONTAINING PROTEIN-RELATED"/>
    <property type="match status" value="1"/>
</dbReference>
<sequence>MSRTALITGATGFVGGHLVRRLARSGWTVRALVRGGSDTRVLDEAGAQRIQGSLDDEGALREGASGADTVFHLAAVTAARDEAAYVRANVDGTRNVVRGVNTASPPPRRLVYLSSYAACGPALHGRPRRADETPGPVSTYGRTKLRGEAVVGGELAGGTSAAILRAPPVYGPGDKALLPYFRLVKRRLAPAPAGPELRTHMVFVEDLAAALARAADAPAGTYAVAEPVEHPWGDIVRAIAAQMGTRPVRLKLPPAGVRAAGTVAGWFGGIGVFNREKAEEMLAPAWLCDLTGLDALIPPGTATPLAEGIRRTAQWYLEQGWV</sequence>
<evidence type="ECO:0000313" key="2">
    <source>
        <dbReference type="EMBL" id="CAA9335391.1"/>
    </source>
</evidence>
<dbReference type="InterPro" id="IPR036291">
    <property type="entry name" value="NAD(P)-bd_dom_sf"/>
</dbReference>
<dbReference type="InterPro" id="IPR001509">
    <property type="entry name" value="Epimerase_deHydtase"/>
</dbReference>
<reference evidence="2" key="1">
    <citation type="submission" date="2020-02" db="EMBL/GenBank/DDBJ databases">
        <authorList>
            <person name="Meier V. D."/>
        </authorList>
    </citation>
    <scope>NUCLEOTIDE SEQUENCE</scope>
    <source>
        <strain evidence="2">AVDCRST_MAG89</strain>
    </source>
</reference>
<accession>A0A6J4LM36</accession>
<dbReference type="InterPro" id="IPR051783">
    <property type="entry name" value="NAD(P)-dependent_oxidoreduct"/>
</dbReference>
<dbReference type="PANTHER" id="PTHR48079">
    <property type="entry name" value="PROTEIN YEEZ"/>
    <property type="match status" value="1"/>
</dbReference>
<name>A0A6J4LM36_9BACT</name>
<protein>
    <recommendedName>
        <fullName evidence="1">NAD-dependent epimerase/dehydratase domain-containing protein</fullName>
    </recommendedName>
</protein>
<proteinExistence type="predicted"/>
<evidence type="ECO:0000259" key="1">
    <source>
        <dbReference type="Pfam" id="PF01370"/>
    </source>
</evidence>
<dbReference type="GO" id="GO:0005737">
    <property type="term" value="C:cytoplasm"/>
    <property type="evidence" value="ECO:0007669"/>
    <property type="project" value="TreeGrafter"/>
</dbReference>
<dbReference type="Gene3D" id="3.40.50.720">
    <property type="entry name" value="NAD(P)-binding Rossmann-like Domain"/>
    <property type="match status" value="1"/>
</dbReference>
<dbReference type="Pfam" id="PF01370">
    <property type="entry name" value="Epimerase"/>
    <property type="match status" value="1"/>
</dbReference>
<gene>
    <name evidence="2" type="ORF">AVDCRST_MAG89-2356</name>
</gene>
<organism evidence="2">
    <name type="scientific">uncultured Gemmatimonadota bacterium</name>
    <dbReference type="NCBI Taxonomy" id="203437"/>
    <lineage>
        <taxon>Bacteria</taxon>
        <taxon>Pseudomonadati</taxon>
        <taxon>Gemmatimonadota</taxon>
        <taxon>environmental samples</taxon>
    </lineage>
</organism>
<dbReference type="SUPFAM" id="SSF51735">
    <property type="entry name" value="NAD(P)-binding Rossmann-fold domains"/>
    <property type="match status" value="1"/>
</dbReference>
<feature type="domain" description="NAD-dependent epimerase/dehydratase" evidence="1">
    <location>
        <begin position="5"/>
        <end position="219"/>
    </location>
</feature>
<dbReference type="GO" id="GO:0004029">
    <property type="term" value="F:aldehyde dehydrogenase (NAD+) activity"/>
    <property type="evidence" value="ECO:0007669"/>
    <property type="project" value="TreeGrafter"/>
</dbReference>
<dbReference type="EMBL" id="CADCTV010000499">
    <property type="protein sequence ID" value="CAA9335391.1"/>
    <property type="molecule type" value="Genomic_DNA"/>
</dbReference>